<accession>A0A210PP84</accession>
<dbReference type="AlphaFoldDB" id="A0A210PP84"/>
<evidence type="ECO:0000313" key="4">
    <source>
        <dbReference type="Proteomes" id="UP000242188"/>
    </source>
</evidence>
<proteinExistence type="predicted"/>
<keyword evidence="4" id="KW-1185">Reference proteome</keyword>
<feature type="domain" description="Domain of unknown function with conserved HDNR motif" evidence="2">
    <location>
        <begin position="1"/>
        <end position="168"/>
    </location>
</feature>
<name>A0A210PP84_MIZYE</name>
<evidence type="ECO:0000256" key="1">
    <source>
        <dbReference type="SAM" id="MobiDB-lite"/>
    </source>
</evidence>
<comment type="caution">
    <text evidence="3">The sequence shown here is derived from an EMBL/GenBank/DDBJ whole genome shotgun (WGS) entry which is preliminary data.</text>
</comment>
<reference evidence="3 4" key="1">
    <citation type="journal article" date="2017" name="Nat. Ecol. Evol.">
        <title>Scallop genome provides insights into evolution of bilaterian karyotype and development.</title>
        <authorList>
            <person name="Wang S."/>
            <person name="Zhang J."/>
            <person name="Jiao W."/>
            <person name="Li J."/>
            <person name="Xun X."/>
            <person name="Sun Y."/>
            <person name="Guo X."/>
            <person name="Huan P."/>
            <person name="Dong B."/>
            <person name="Zhang L."/>
            <person name="Hu X."/>
            <person name="Sun X."/>
            <person name="Wang J."/>
            <person name="Zhao C."/>
            <person name="Wang Y."/>
            <person name="Wang D."/>
            <person name="Huang X."/>
            <person name="Wang R."/>
            <person name="Lv J."/>
            <person name="Li Y."/>
            <person name="Zhang Z."/>
            <person name="Liu B."/>
            <person name="Lu W."/>
            <person name="Hui Y."/>
            <person name="Liang J."/>
            <person name="Zhou Z."/>
            <person name="Hou R."/>
            <person name="Li X."/>
            <person name="Liu Y."/>
            <person name="Li H."/>
            <person name="Ning X."/>
            <person name="Lin Y."/>
            <person name="Zhao L."/>
            <person name="Xing Q."/>
            <person name="Dou J."/>
            <person name="Li Y."/>
            <person name="Mao J."/>
            <person name="Guo H."/>
            <person name="Dou H."/>
            <person name="Li T."/>
            <person name="Mu C."/>
            <person name="Jiang W."/>
            <person name="Fu Q."/>
            <person name="Fu X."/>
            <person name="Miao Y."/>
            <person name="Liu J."/>
            <person name="Yu Q."/>
            <person name="Li R."/>
            <person name="Liao H."/>
            <person name="Li X."/>
            <person name="Kong Y."/>
            <person name="Jiang Z."/>
            <person name="Chourrout D."/>
            <person name="Li R."/>
            <person name="Bao Z."/>
        </authorList>
    </citation>
    <scope>NUCLEOTIDE SEQUENCE [LARGE SCALE GENOMIC DNA]</scope>
    <source>
        <strain evidence="3 4">PY_sf001</strain>
    </source>
</reference>
<evidence type="ECO:0000259" key="2">
    <source>
        <dbReference type="Pfam" id="PF15115"/>
    </source>
</evidence>
<dbReference type="InterPro" id="IPR029369">
    <property type="entry name" value="HDNR"/>
</dbReference>
<organism evidence="3 4">
    <name type="scientific">Mizuhopecten yessoensis</name>
    <name type="common">Japanese scallop</name>
    <name type="synonym">Patinopecten yessoensis</name>
    <dbReference type="NCBI Taxonomy" id="6573"/>
    <lineage>
        <taxon>Eukaryota</taxon>
        <taxon>Metazoa</taxon>
        <taxon>Spiralia</taxon>
        <taxon>Lophotrochozoa</taxon>
        <taxon>Mollusca</taxon>
        <taxon>Bivalvia</taxon>
        <taxon>Autobranchia</taxon>
        <taxon>Pteriomorphia</taxon>
        <taxon>Pectinida</taxon>
        <taxon>Pectinoidea</taxon>
        <taxon>Pectinidae</taxon>
        <taxon>Mizuhopecten</taxon>
    </lineage>
</organism>
<feature type="region of interest" description="Disordered" evidence="1">
    <location>
        <begin position="1"/>
        <end position="62"/>
    </location>
</feature>
<dbReference type="PANTHER" id="PTHR35440:SF1">
    <property type="entry name" value="TESTIS-EXPRESSED PROTEIN 36"/>
    <property type="match status" value="1"/>
</dbReference>
<dbReference type="PANTHER" id="PTHR35440">
    <property type="entry name" value="TESTIS-EXPRESSED PROTEIN 36"/>
    <property type="match status" value="1"/>
</dbReference>
<dbReference type="EMBL" id="NEDP02005569">
    <property type="protein sequence ID" value="OWF38287.1"/>
    <property type="molecule type" value="Genomic_DNA"/>
</dbReference>
<dbReference type="OrthoDB" id="10003408at2759"/>
<sequence length="238" mass="27276">MGRGRRFAPSSDKEGIWYNHRGSESAGGHRTAATSTGVMLTAPFVSENEARPQPPPPPFRSKTEINYKASNKFSEHDNRNAFQDHGVYFGDGRDERTQGRKIILPDLRLHHTEDYFLKHFGRSVVDRDLHTTYGNSFTGTPTEKPPVHRRFPKQYGPPQSGHMKLNTNTTHWFKHPEVPHKTPTQVLAVSQEPFLKHNAWKYSNHGLRKIYPPYDRKNEPLVNNEFNRYGAAFTVGSQ</sequence>
<evidence type="ECO:0000313" key="3">
    <source>
        <dbReference type="EMBL" id="OWF38287.1"/>
    </source>
</evidence>
<protein>
    <submittedName>
        <fullName evidence="3">Testis-expressed sequence 36 protein</fullName>
    </submittedName>
</protein>
<dbReference type="Proteomes" id="UP000242188">
    <property type="component" value="Unassembled WGS sequence"/>
</dbReference>
<dbReference type="Pfam" id="PF15115">
    <property type="entry name" value="HDNR"/>
    <property type="match status" value="1"/>
</dbReference>
<gene>
    <name evidence="3" type="ORF">KP79_PYT17213</name>
</gene>